<dbReference type="OrthoDB" id="9804907at2"/>
<sequence length="128" mass="13925">MLNDYPVYATIATGDLARARSFYEETLGFTAEMEDQAGGVMYSSGATRFLLYESQFAGNATQTVATWMVDDADAMVDELTEKGVTFEQYDLPGLKTDERGIAELGPFRGAWFKDPDGNILNVGTGPAT</sequence>
<evidence type="ECO:0000313" key="2">
    <source>
        <dbReference type="EMBL" id="RIQ11166.1"/>
    </source>
</evidence>
<keyword evidence="3" id="KW-1185">Reference proteome</keyword>
<dbReference type="Gene3D" id="3.10.180.10">
    <property type="entry name" value="2,3-Dihydroxybiphenyl 1,2-Dioxygenase, domain 1"/>
    <property type="match status" value="1"/>
</dbReference>
<reference evidence="2 3" key="1">
    <citation type="submission" date="2018-09" db="EMBL/GenBank/DDBJ databases">
        <title>Isolation, diversity and antifungal activity of actinobacteria from wheat.</title>
        <authorList>
            <person name="Han C."/>
        </authorList>
    </citation>
    <scope>NUCLEOTIDE SEQUENCE [LARGE SCALE GENOMIC DNA]</scope>
    <source>
        <strain evidence="2 3">NEAU-YY265</strain>
    </source>
</reference>
<evidence type="ECO:0000259" key="1">
    <source>
        <dbReference type="PROSITE" id="PS51819"/>
    </source>
</evidence>
<organism evidence="2 3">
    <name type="scientific">Jiangella rhizosphaerae</name>
    <dbReference type="NCBI Taxonomy" id="2293569"/>
    <lineage>
        <taxon>Bacteria</taxon>
        <taxon>Bacillati</taxon>
        <taxon>Actinomycetota</taxon>
        <taxon>Actinomycetes</taxon>
        <taxon>Jiangellales</taxon>
        <taxon>Jiangellaceae</taxon>
        <taxon>Jiangella</taxon>
    </lineage>
</organism>
<accession>A0A418KGM6</accession>
<dbReference type="SUPFAM" id="SSF54593">
    <property type="entry name" value="Glyoxalase/Bleomycin resistance protein/Dihydroxybiphenyl dioxygenase"/>
    <property type="match status" value="1"/>
</dbReference>
<dbReference type="Pfam" id="PF00903">
    <property type="entry name" value="Glyoxalase"/>
    <property type="match status" value="1"/>
</dbReference>
<name>A0A418KGM6_9ACTN</name>
<dbReference type="InterPro" id="IPR037523">
    <property type="entry name" value="VOC_core"/>
</dbReference>
<dbReference type="Proteomes" id="UP000284057">
    <property type="component" value="Unassembled WGS sequence"/>
</dbReference>
<dbReference type="InterPro" id="IPR004360">
    <property type="entry name" value="Glyas_Fos-R_dOase_dom"/>
</dbReference>
<gene>
    <name evidence="2" type="ORF">DY240_29720</name>
</gene>
<evidence type="ECO:0000313" key="3">
    <source>
        <dbReference type="Proteomes" id="UP000284057"/>
    </source>
</evidence>
<comment type="caution">
    <text evidence="2">The sequence shown here is derived from an EMBL/GenBank/DDBJ whole genome shotgun (WGS) entry which is preliminary data.</text>
</comment>
<protein>
    <submittedName>
        <fullName evidence="2">VOC family protein</fullName>
    </submittedName>
</protein>
<proteinExistence type="predicted"/>
<dbReference type="InterPro" id="IPR029068">
    <property type="entry name" value="Glyas_Bleomycin-R_OHBP_Dase"/>
</dbReference>
<dbReference type="EMBL" id="QUAL01000433">
    <property type="protein sequence ID" value="RIQ11166.1"/>
    <property type="molecule type" value="Genomic_DNA"/>
</dbReference>
<feature type="domain" description="VOC" evidence="1">
    <location>
        <begin position="5"/>
        <end position="125"/>
    </location>
</feature>
<dbReference type="RefSeq" id="WP_119663268.1">
    <property type="nucleotide sequence ID" value="NZ_QUAL01000433.1"/>
</dbReference>
<dbReference type="PROSITE" id="PS51819">
    <property type="entry name" value="VOC"/>
    <property type="match status" value="1"/>
</dbReference>
<dbReference type="AlphaFoldDB" id="A0A418KGM6"/>
<dbReference type="CDD" id="cd06587">
    <property type="entry name" value="VOC"/>
    <property type="match status" value="1"/>
</dbReference>